<gene>
    <name evidence="4" type="primary">bpt</name>
    <name evidence="8" type="ORF">EJP69_04500</name>
</gene>
<dbReference type="AlphaFoldDB" id="A0A431TS09"/>
<dbReference type="InterPro" id="IPR007471">
    <property type="entry name" value="N-end_Aminoacyl_Trfase_N"/>
</dbReference>
<evidence type="ECO:0000313" key="8">
    <source>
        <dbReference type="EMBL" id="RTQ36999.1"/>
    </source>
</evidence>
<dbReference type="InterPro" id="IPR007472">
    <property type="entry name" value="N-end_Aminoacyl_Trfase_C"/>
</dbReference>
<evidence type="ECO:0000259" key="6">
    <source>
        <dbReference type="Pfam" id="PF04376"/>
    </source>
</evidence>
<evidence type="ECO:0000256" key="5">
    <source>
        <dbReference type="SAM" id="MobiDB-lite"/>
    </source>
</evidence>
<evidence type="ECO:0000256" key="1">
    <source>
        <dbReference type="ARBA" id="ARBA00022490"/>
    </source>
</evidence>
<dbReference type="InterPro" id="IPR016181">
    <property type="entry name" value="Acyl_CoA_acyltransferase"/>
</dbReference>
<dbReference type="NCBIfam" id="NF002341">
    <property type="entry name" value="PRK01305.1-1"/>
    <property type="match status" value="1"/>
</dbReference>
<proteinExistence type="inferred from homology"/>
<dbReference type="Pfam" id="PF04377">
    <property type="entry name" value="ATE_C"/>
    <property type="match status" value="2"/>
</dbReference>
<reference evidence="8 9" key="1">
    <citation type="submission" date="2018-12" db="EMBL/GenBank/DDBJ databases">
        <title>The genome of Variovorax gossypii DSM 100435.</title>
        <authorList>
            <person name="Gao J."/>
            <person name="Sun J."/>
        </authorList>
    </citation>
    <scope>NUCLEOTIDE SEQUENCE [LARGE SCALE GENOMIC DNA]</scope>
    <source>
        <strain evidence="8 9">DSM 100435</strain>
    </source>
</reference>
<accession>A0A431TS09</accession>
<comment type="catalytic activity">
    <reaction evidence="4">
        <text>N-terminal L-aspartyl-[protein] + L-leucyl-tRNA(Leu) = N-terminal L-leucyl-L-aspartyl-[protein] + tRNA(Leu) + H(+)</text>
        <dbReference type="Rhea" id="RHEA:50420"/>
        <dbReference type="Rhea" id="RHEA-COMP:9613"/>
        <dbReference type="Rhea" id="RHEA-COMP:9622"/>
        <dbReference type="Rhea" id="RHEA-COMP:12669"/>
        <dbReference type="Rhea" id="RHEA-COMP:12674"/>
        <dbReference type="ChEBI" id="CHEBI:15378"/>
        <dbReference type="ChEBI" id="CHEBI:64720"/>
        <dbReference type="ChEBI" id="CHEBI:78442"/>
        <dbReference type="ChEBI" id="CHEBI:78494"/>
        <dbReference type="ChEBI" id="CHEBI:133042"/>
        <dbReference type="EC" id="2.3.2.29"/>
    </reaction>
</comment>
<evidence type="ECO:0000256" key="3">
    <source>
        <dbReference type="ARBA" id="ARBA00023315"/>
    </source>
</evidence>
<dbReference type="GO" id="GO:0071596">
    <property type="term" value="P:ubiquitin-dependent protein catabolic process via the N-end rule pathway"/>
    <property type="evidence" value="ECO:0007669"/>
    <property type="project" value="InterPro"/>
</dbReference>
<organism evidence="8 9">
    <name type="scientific">Variovorax gossypii</name>
    <dbReference type="NCBI Taxonomy" id="1679495"/>
    <lineage>
        <taxon>Bacteria</taxon>
        <taxon>Pseudomonadati</taxon>
        <taxon>Pseudomonadota</taxon>
        <taxon>Betaproteobacteria</taxon>
        <taxon>Burkholderiales</taxon>
        <taxon>Comamonadaceae</taxon>
        <taxon>Variovorax</taxon>
    </lineage>
</organism>
<comment type="similarity">
    <text evidence="4">Belongs to the R-transferase family. Bpt subfamily.</text>
</comment>
<evidence type="ECO:0000256" key="2">
    <source>
        <dbReference type="ARBA" id="ARBA00022679"/>
    </source>
</evidence>
<keyword evidence="3 4" id="KW-0012">Acyltransferase</keyword>
<dbReference type="PANTHER" id="PTHR21367">
    <property type="entry name" value="ARGININE-TRNA-PROTEIN TRANSFERASE 1"/>
    <property type="match status" value="1"/>
</dbReference>
<keyword evidence="2 4" id="KW-0808">Transferase</keyword>
<dbReference type="InterPro" id="IPR030700">
    <property type="entry name" value="N-end_Aminoacyl_Trfase"/>
</dbReference>
<dbReference type="Pfam" id="PF04376">
    <property type="entry name" value="ATE_N"/>
    <property type="match status" value="1"/>
</dbReference>
<feature type="domain" description="N-end rule aminoacyl transferase C-terminal" evidence="7">
    <location>
        <begin position="217"/>
        <end position="264"/>
    </location>
</feature>
<dbReference type="HAMAP" id="MF_00689">
    <property type="entry name" value="Bpt"/>
    <property type="match status" value="1"/>
</dbReference>
<protein>
    <recommendedName>
        <fullName evidence="4">Aspartate/glutamate leucyltransferase</fullName>
        <ecNumber evidence="4">2.3.2.29</ecNumber>
    </recommendedName>
</protein>
<dbReference type="EC" id="2.3.2.29" evidence="4"/>
<evidence type="ECO:0000313" key="9">
    <source>
        <dbReference type="Proteomes" id="UP000267418"/>
    </source>
</evidence>
<name>A0A431TS09_9BURK</name>
<dbReference type="PIRSF" id="PIRSF037208">
    <property type="entry name" value="ATE_pro_prd"/>
    <property type="match status" value="1"/>
</dbReference>
<feature type="domain" description="N-end rule aminoacyl transferase C-terminal" evidence="7">
    <location>
        <begin position="110"/>
        <end position="189"/>
    </location>
</feature>
<keyword evidence="9" id="KW-1185">Reference proteome</keyword>
<evidence type="ECO:0000256" key="4">
    <source>
        <dbReference type="HAMAP-Rule" id="MF_00689"/>
    </source>
</evidence>
<dbReference type="RefSeq" id="WP_093195491.1">
    <property type="nucleotide sequence ID" value="NZ_RXOE01000001.1"/>
</dbReference>
<dbReference type="OrthoDB" id="9782022at2"/>
<dbReference type="GO" id="GO:0004057">
    <property type="term" value="F:arginyl-tRNA--protein transferase activity"/>
    <property type="evidence" value="ECO:0007669"/>
    <property type="project" value="InterPro"/>
</dbReference>
<keyword evidence="1 4" id="KW-0963">Cytoplasm</keyword>
<dbReference type="InterPro" id="IPR017138">
    <property type="entry name" value="Asp_Glu_LeuTrfase"/>
</dbReference>
<dbReference type="GO" id="GO:0008914">
    <property type="term" value="F:leucyl-tRNA--protein transferase activity"/>
    <property type="evidence" value="ECO:0007669"/>
    <property type="project" value="UniProtKB-UniRule"/>
</dbReference>
<comment type="caution">
    <text evidence="8">The sequence shown here is derived from an EMBL/GenBank/DDBJ whole genome shotgun (WGS) entry which is preliminary data.</text>
</comment>
<dbReference type="GO" id="GO:0005737">
    <property type="term" value="C:cytoplasm"/>
    <property type="evidence" value="ECO:0007669"/>
    <property type="project" value="UniProtKB-SubCell"/>
</dbReference>
<dbReference type="EMBL" id="RXOE01000001">
    <property type="protein sequence ID" value="RTQ36999.1"/>
    <property type="molecule type" value="Genomic_DNA"/>
</dbReference>
<comment type="function">
    <text evidence="4">Functions in the N-end rule pathway of protein degradation where it conjugates Leu from its aminoacyl-tRNA to the N-termini of proteins containing an N-terminal aspartate or glutamate.</text>
</comment>
<comment type="catalytic activity">
    <reaction evidence="4">
        <text>N-terminal L-glutamyl-[protein] + L-leucyl-tRNA(Leu) = N-terminal L-leucyl-L-glutamyl-[protein] + tRNA(Leu) + H(+)</text>
        <dbReference type="Rhea" id="RHEA:50412"/>
        <dbReference type="Rhea" id="RHEA-COMP:9613"/>
        <dbReference type="Rhea" id="RHEA-COMP:9622"/>
        <dbReference type="Rhea" id="RHEA-COMP:12664"/>
        <dbReference type="Rhea" id="RHEA-COMP:12668"/>
        <dbReference type="ChEBI" id="CHEBI:15378"/>
        <dbReference type="ChEBI" id="CHEBI:64721"/>
        <dbReference type="ChEBI" id="CHEBI:78442"/>
        <dbReference type="ChEBI" id="CHEBI:78494"/>
        <dbReference type="ChEBI" id="CHEBI:133041"/>
        <dbReference type="EC" id="2.3.2.29"/>
    </reaction>
</comment>
<dbReference type="PANTHER" id="PTHR21367:SF1">
    <property type="entry name" value="ARGINYL-TRNA--PROTEIN TRANSFERASE 1"/>
    <property type="match status" value="1"/>
</dbReference>
<dbReference type="SUPFAM" id="SSF55729">
    <property type="entry name" value="Acyl-CoA N-acyltransferases (Nat)"/>
    <property type="match status" value="1"/>
</dbReference>
<comment type="subcellular location">
    <subcellularLocation>
        <location evidence="4">Cytoplasm</location>
    </subcellularLocation>
</comment>
<dbReference type="Proteomes" id="UP000267418">
    <property type="component" value="Unassembled WGS sequence"/>
</dbReference>
<sequence>MTHLKDLPLHTLQFYATAPYPCSYLPDRQARSQVATPSHLIHNDAYSDLVLSGFRRSGMFTYRPYCDGCRACIPLRVLANDFRPNRSQRRALKQHADLQARVLKLCFMPEHYQLYLRYQNGRHAGGGMDHDSIDQYTQFLLQSRVNSRLVEFRETLPDGSAGALRMVSILDVLNDGISAVYTFYEPDTRVAPGRPKQADAPLEGQREHAVPSVGASSTGYGTYSVLWQIEQARKLGLPHVYLGYWIEHSPKMNYKARFSPHEVLLDGRWQAPGDFTR</sequence>
<feature type="region of interest" description="Disordered" evidence="5">
    <location>
        <begin position="192"/>
        <end position="213"/>
    </location>
</feature>
<feature type="domain" description="N-end aminoacyl transferase N-terminal" evidence="6">
    <location>
        <begin position="20"/>
        <end position="90"/>
    </location>
</feature>
<evidence type="ECO:0000259" key="7">
    <source>
        <dbReference type="Pfam" id="PF04377"/>
    </source>
</evidence>